<evidence type="ECO:0000256" key="5">
    <source>
        <dbReference type="SAM" id="Phobius"/>
    </source>
</evidence>
<keyword evidence="8" id="KW-1185">Reference proteome</keyword>
<dbReference type="GO" id="GO:0004842">
    <property type="term" value="F:ubiquitin-protein transferase activity"/>
    <property type="evidence" value="ECO:0007669"/>
    <property type="project" value="TreeGrafter"/>
</dbReference>
<dbReference type="InterPro" id="IPR011016">
    <property type="entry name" value="Znf_RING-CH"/>
</dbReference>
<name>A0A2P6PIA2_ROSCH</name>
<dbReference type="CDD" id="cd16495">
    <property type="entry name" value="RING_CH-C4HC3_MARCH"/>
    <property type="match status" value="1"/>
</dbReference>
<proteinExistence type="predicted"/>
<feature type="region of interest" description="Disordered" evidence="4">
    <location>
        <begin position="94"/>
        <end position="114"/>
    </location>
</feature>
<evidence type="ECO:0000313" key="8">
    <source>
        <dbReference type="Proteomes" id="UP000238479"/>
    </source>
</evidence>
<dbReference type="Pfam" id="PF12428">
    <property type="entry name" value="DUF3675"/>
    <property type="match status" value="1"/>
</dbReference>
<dbReference type="GO" id="GO:0016020">
    <property type="term" value="C:membrane"/>
    <property type="evidence" value="ECO:0007669"/>
    <property type="project" value="TreeGrafter"/>
</dbReference>
<dbReference type="Pfam" id="PF12906">
    <property type="entry name" value="RINGv"/>
    <property type="match status" value="1"/>
</dbReference>
<feature type="domain" description="RING-CH-type" evidence="6">
    <location>
        <begin position="16"/>
        <end position="75"/>
    </location>
</feature>
<dbReference type="Gene3D" id="3.30.40.10">
    <property type="entry name" value="Zinc/RING finger domain, C3HC4 (zinc finger)"/>
    <property type="match status" value="1"/>
</dbReference>
<dbReference type="InterPro" id="IPR013083">
    <property type="entry name" value="Znf_RING/FYVE/PHD"/>
</dbReference>
<feature type="compositionally biased region" description="Acidic residues" evidence="4">
    <location>
        <begin position="200"/>
        <end position="210"/>
    </location>
</feature>
<dbReference type="InterPro" id="IPR022143">
    <property type="entry name" value="DUF3675"/>
</dbReference>
<dbReference type="Gramene" id="PRQ21657">
    <property type="protein sequence ID" value="PRQ21657"/>
    <property type="gene ID" value="RchiOBHm_Chr7g0241671"/>
</dbReference>
<dbReference type="FunFam" id="3.30.40.10:FF:000318">
    <property type="entry name" value="E3 ubiquitin-protein ligase MARCH4"/>
    <property type="match status" value="1"/>
</dbReference>
<dbReference type="GO" id="GO:0004839">
    <property type="term" value="F:ubiquitin activating enzyme activity"/>
    <property type="evidence" value="ECO:0007669"/>
    <property type="project" value="UniProtKB-EC"/>
</dbReference>
<reference evidence="7 8" key="1">
    <citation type="journal article" date="2018" name="Nat. Genet.">
        <title>The Rosa genome provides new insights in the design of modern roses.</title>
        <authorList>
            <person name="Bendahmane M."/>
        </authorList>
    </citation>
    <scope>NUCLEOTIDE SEQUENCE [LARGE SCALE GENOMIC DNA]</scope>
    <source>
        <strain evidence="8">cv. Old Blush</strain>
    </source>
</reference>
<dbReference type="SUPFAM" id="SSF57850">
    <property type="entry name" value="RING/U-box"/>
    <property type="match status" value="1"/>
</dbReference>
<keyword evidence="7" id="KW-0808">Transferase</keyword>
<sequence length="231" mass="26194">MGDVIIYVEDEHDFKSCSSSVSVCRICHEEESNNLESPCACSGTVKFAHRDCIQRWCNEKGNTTCEICLQKYEPGYTAPPPKKSQLDESAVTVRDSVRVPRRREEDEESASPRLERVCSSTADRSANFCRSLALLFTVVLLVRHLFVVLTGSDEEYPFALLTVLILRASGIILPMYILYRTITAIQNSIHQQYQYHYQEDSDDDDDDDETSNLGEDDHHQGDADHHQQSAV</sequence>
<keyword evidence="5" id="KW-0812">Transmembrane</keyword>
<protein>
    <submittedName>
        <fullName evidence="7">Putative aminoacyltransferase, E1 ubiquitin-activating enzyme</fullName>
        <ecNumber evidence="7">2.3.2.-</ecNumber>
        <ecNumber evidence="7">6.2.1.45</ecNumber>
    </submittedName>
</protein>
<dbReference type="Proteomes" id="UP000238479">
    <property type="component" value="Chromosome 7"/>
</dbReference>
<evidence type="ECO:0000256" key="3">
    <source>
        <dbReference type="ARBA" id="ARBA00022833"/>
    </source>
</evidence>
<dbReference type="OrthoDB" id="264354at2759"/>
<feature type="transmembrane region" description="Helical" evidence="5">
    <location>
        <begin position="158"/>
        <end position="179"/>
    </location>
</feature>
<comment type="caution">
    <text evidence="7">The sequence shown here is derived from an EMBL/GenBank/DDBJ whole genome shotgun (WGS) entry which is preliminary data.</text>
</comment>
<dbReference type="EMBL" id="PDCK01000045">
    <property type="protein sequence ID" value="PRQ21657.1"/>
    <property type="molecule type" value="Genomic_DNA"/>
</dbReference>
<keyword evidence="2" id="KW-0863">Zinc-finger</keyword>
<dbReference type="SMART" id="SM00744">
    <property type="entry name" value="RINGv"/>
    <property type="match status" value="1"/>
</dbReference>
<keyword evidence="5" id="KW-1133">Transmembrane helix</keyword>
<evidence type="ECO:0000259" key="6">
    <source>
        <dbReference type="PROSITE" id="PS51292"/>
    </source>
</evidence>
<accession>A0A2P6PIA2</accession>
<evidence type="ECO:0000256" key="4">
    <source>
        <dbReference type="SAM" id="MobiDB-lite"/>
    </source>
</evidence>
<dbReference type="AlphaFoldDB" id="A0A2P6PIA2"/>
<keyword evidence="3" id="KW-0862">Zinc</keyword>
<dbReference type="GO" id="GO:0008270">
    <property type="term" value="F:zinc ion binding"/>
    <property type="evidence" value="ECO:0007669"/>
    <property type="project" value="UniProtKB-KW"/>
</dbReference>
<evidence type="ECO:0000256" key="1">
    <source>
        <dbReference type="ARBA" id="ARBA00022723"/>
    </source>
</evidence>
<dbReference type="EC" id="6.2.1.45" evidence="7"/>
<dbReference type="PANTHER" id="PTHR23012">
    <property type="entry name" value="RING/FYVE/PHD ZINC FINGER DOMAIN-CONTAINING"/>
    <property type="match status" value="1"/>
</dbReference>
<feature type="compositionally biased region" description="Basic and acidic residues" evidence="4">
    <location>
        <begin position="215"/>
        <end position="231"/>
    </location>
</feature>
<dbReference type="PROSITE" id="PS51292">
    <property type="entry name" value="ZF_RING_CH"/>
    <property type="match status" value="1"/>
</dbReference>
<keyword evidence="7" id="KW-0436">Ligase</keyword>
<keyword evidence="1" id="KW-0479">Metal-binding</keyword>
<feature type="compositionally biased region" description="Basic and acidic residues" evidence="4">
    <location>
        <begin position="95"/>
        <end position="104"/>
    </location>
</feature>
<dbReference type="OMA" id="GCATAME"/>
<dbReference type="InterPro" id="IPR033275">
    <property type="entry name" value="MARCH-like"/>
</dbReference>
<keyword evidence="7" id="KW-0012">Acyltransferase</keyword>
<keyword evidence="5" id="KW-0472">Membrane</keyword>
<dbReference type="PANTHER" id="PTHR23012:SF180">
    <property type="entry name" value="RING_FYVE_PHD ZINC FINGER SUPERFAMILY PROTEIN"/>
    <property type="match status" value="1"/>
</dbReference>
<feature type="transmembrane region" description="Helical" evidence="5">
    <location>
        <begin position="132"/>
        <end position="152"/>
    </location>
</feature>
<organism evidence="7 8">
    <name type="scientific">Rosa chinensis</name>
    <name type="common">China rose</name>
    <dbReference type="NCBI Taxonomy" id="74649"/>
    <lineage>
        <taxon>Eukaryota</taxon>
        <taxon>Viridiplantae</taxon>
        <taxon>Streptophyta</taxon>
        <taxon>Embryophyta</taxon>
        <taxon>Tracheophyta</taxon>
        <taxon>Spermatophyta</taxon>
        <taxon>Magnoliopsida</taxon>
        <taxon>eudicotyledons</taxon>
        <taxon>Gunneridae</taxon>
        <taxon>Pentapetalae</taxon>
        <taxon>rosids</taxon>
        <taxon>fabids</taxon>
        <taxon>Rosales</taxon>
        <taxon>Rosaceae</taxon>
        <taxon>Rosoideae</taxon>
        <taxon>Rosoideae incertae sedis</taxon>
        <taxon>Rosa</taxon>
    </lineage>
</organism>
<evidence type="ECO:0000256" key="2">
    <source>
        <dbReference type="ARBA" id="ARBA00022771"/>
    </source>
</evidence>
<dbReference type="STRING" id="74649.A0A2P6PIA2"/>
<gene>
    <name evidence="7" type="ORF">RchiOBHm_Chr7g0241671</name>
</gene>
<feature type="region of interest" description="Disordered" evidence="4">
    <location>
        <begin position="195"/>
        <end position="231"/>
    </location>
</feature>
<evidence type="ECO:0000313" key="7">
    <source>
        <dbReference type="EMBL" id="PRQ21657.1"/>
    </source>
</evidence>
<dbReference type="EC" id="2.3.2.-" evidence="7"/>